<comment type="caution">
    <text evidence="2">The sequence shown here is derived from an EMBL/GenBank/DDBJ whole genome shotgun (WGS) entry which is preliminary data.</text>
</comment>
<dbReference type="Proteomes" id="UP001256646">
    <property type="component" value="Unassembled WGS sequence"/>
</dbReference>
<sequence length="328" mass="37615">MKNLYKRDREFTLKINHKNRGFTLVEVILAFAIFAIIMSGTYGIVMTSMRNNKAGEVKQIATLYGQQIFEDIKSGEMKKNDDINYELSGINFKEISSNENKKEFQGDKEFGNGYSAKIALKKVNSISLDKDSSNLEENNYYLNKESENNNKVYEFKYNIETYENGSSVKIENSKGNNITITNVDEKLNIIIETETASNKKNVLIKSNNSSGELEDSKAINSGSKDNQIKIIFNFYNLKFENVDGKTQYKDVEIEVYNKDNIPLNIELQKSKELKVGLITKEGKVREFTNRSENEDFGLGELYDIEVKIQYNKGNTEFVGNAMYNIYIK</sequence>
<evidence type="ECO:0000256" key="1">
    <source>
        <dbReference type="SAM" id="Phobius"/>
    </source>
</evidence>
<gene>
    <name evidence="2" type="ORF">RGC78_14485</name>
</gene>
<dbReference type="InterPro" id="IPR012902">
    <property type="entry name" value="N_methyl_site"/>
</dbReference>
<keyword evidence="1" id="KW-0812">Transmembrane</keyword>
<dbReference type="RefSeq" id="WP_309556860.1">
    <property type="nucleotide sequence ID" value="NZ_JAVJAN010000049.1"/>
</dbReference>
<keyword evidence="1" id="KW-0472">Membrane</keyword>
<proteinExistence type="predicted"/>
<dbReference type="NCBIfam" id="TIGR02532">
    <property type="entry name" value="IV_pilin_GFxxxE"/>
    <property type="match status" value="1"/>
</dbReference>
<keyword evidence="1" id="KW-1133">Transmembrane helix</keyword>
<evidence type="ECO:0000313" key="3">
    <source>
        <dbReference type="Proteomes" id="UP001256646"/>
    </source>
</evidence>
<organism evidence="2 3">
    <name type="scientific">Clostridium aquiflavi</name>
    <dbReference type="NCBI Taxonomy" id="3073603"/>
    <lineage>
        <taxon>Bacteria</taxon>
        <taxon>Bacillati</taxon>
        <taxon>Bacillota</taxon>
        <taxon>Clostridia</taxon>
        <taxon>Eubacteriales</taxon>
        <taxon>Clostridiaceae</taxon>
        <taxon>Clostridium</taxon>
    </lineage>
</organism>
<name>A0ABU1EK47_9CLOT</name>
<keyword evidence="3" id="KW-1185">Reference proteome</keyword>
<evidence type="ECO:0000313" key="2">
    <source>
        <dbReference type="EMBL" id="MDR5588674.1"/>
    </source>
</evidence>
<dbReference type="EMBL" id="JAVJAN010000049">
    <property type="protein sequence ID" value="MDR5588674.1"/>
    <property type="molecule type" value="Genomic_DNA"/>
</dbReference>
<feature type="transmembrane region" description="Helical" evidence="1">
    <location>
        <begin position="21"/>
        <end position="45"/>
    </location>
</feature>
<reference evidence="2 3" key="1">
    <citation type="submission" date="2023-09" db="EMBL/GenBank/DDBJ databases">
        <authorList>
            <person name="Zhai L."/>
        </authorList>
    </citation>
    <scope>NUCLEOTIDE SEQUENCE [LARGE SCALE GENOMIC DNA]</scope>
    <source>
        <strain evidence="2 3">5 N-1</strain>
    </source>
</reference>
<accession>A0ABU1EK47</accession>
<protein>
    <submittedName>
        <fullName evidence="2">Prepilin-type N-terminal cleavage/methylation domain-containing protein</fullName>
    </submittedName>
</protein>
<dbReference type="Pfam" id="PF07963">
    <property type="entry name" value="N_methyl"/>
    <property type="match status" value="1"/>
</dbReference>